<evidence type="ECO:0000313" key="2">
    <source>
        <dbReference type="Proteomes" id="UP000005938"/>
    </source>
</evidence>
<proteinExistence type="predicted"/>
<evidence type="ECO:0008006" key="3">
    <source>
        <dbReference type="Google" id="ProtNLM"/>
    </source>
</evidence>
<name>I0WFT5_9FLAO</name>
<accession>I0WFT5</accession>
<keyword evidence="2" id="KW-1185">Reference proteome</keyword>
<comment type="caution">
    <text evidence="1">The sequence shown here is derived from an EMBL/GenBank/DDBJ whole genome shotgun (WGS) entry which is preliminary data.</text>
</comment>
<dbReference type="AlphaFoldDB" id="I0WFT5"/>
<dbReference type="STRING" id="946077.W5A_06765"/>
<gene>
    <name evidence="1" type="ORF">W5A_06765</name>
</gene>
<dbReference type="InterPro" id="IPR045444">
    <property type="entry name" value="DUF6503"/>
</dbReference>
<sequence>MSKSLYLIIGMVLFLSCTSEKEISSQYIVDKAIEVAGGEQFLNSEIAFTFRDYQYTSERGAFGYELTRSFIKDSLQVNDRIRNGKFTRFIDQERQSLLDSVALKYYNSVNSVHYFAYLPQGLNDKAVQKELLGEVVLKGEPYYKVRVTFAQEGGGNDYEDVFIYWFHKQKFTMDYLAYEFHVDGGGMRFREAVNPRFISGIRFADYKNYKPRKAIKIELLDEAYASGQLEWLSDIRLEEVTVQITPD</sequence>
<dbReference type="Proteomes" id="UP000005938">
    <property type="component" value="Unassembled WGS sequence"/>
</dbReference>
<dbReference type="OrthoDB" id="982433at2"/>
<dbReference type="PROSITE" id="PS51257">
    <property type="entry name" value="PROKAR_LIPOPROTEIN"/>
    <property type="match status" value="1"/>
</dbReference>
<dbReference type="RefSeq" id="WP_008238734.1">
    <property type="nucleotide sequence ID" value="NZ_AJJU01000006.1"/>
</dbReference>
<dbReference type="EMBL" id="AJJU01000006">
    <property type="protein sequence ID" value="EID75251.1"/>
    <property type="molecule type" value="Genomic_DNA"/>
</dbReference>
<dbReference type="eggNOG" id="ENOG502Z9BG">
    <property type="taxonomic scope" value="Bacteria"/>
</dbReference>
<organism evidence="1 2">
    <name type="scientific">Imtechella halotolerans K1</name>
    <dbReference type="NCBI Taxonomy" id="946077"/>
    <lineage>
        <taxon>Bacteria</taxon>
        <taxon>Pseudomonadati</taxon>
        <taxon>Bacteroidota</taxon>
        <taxon>Flavobacteriia</taxon>
        <taxon>Flavobacteriales</taxon>
        <taxon>Flavobacteriaceae</taxon>
        <taxon>Imtechella</taxon>
    </lineage>
</organism>
<dbReference type="PATRIC" id="fig|946077.3.peg.1370"/>
<evidence type="ECO:0000313" key="1">
    <source>
        <dbReference type="EMBL" id="EID75251.1"/>
    </source>
</evidence>
<reference evidence="1 2" key="1">
    <citation type="journal article" date="2012" name="J. Bacteriol.">
        <title>Genome Sequence of the Halotolerant Bacterium Imtechella halotolerans K1T.</title>
        <authorList>
            <person name="Kumar S."/>
            <person name="Vikram S."/>
            <person name="Subramanian S."/>
            <person name="Raghava G.P."/>
            <person name="Pinnaka A.K."/>
        </authorList>
    </citation>
    <scope>NUCLEOTIDE SEQUENCE [LARGE SCALE GENOMIC DNA]</scope>
    <source>
        <strain evidence="1 2">K1</strain>
    </source>
</reference>
<dbReference type="Pfam" id="PF20113">
    <property type="entry name" value="DUF6503"/>
    <property type="match status" value="1"/>
</dbReference>
<protein>
    <recommendedName>
        <fullName evidence="3">Deoxyribose-phosphate aldolase</fullName>
    </recommendedName>
</protein>